<dbReference type="InterPro" id="IPR011990">
    <property type="entry name" value="TPR-like_helical_dom_sf"/>
</dbReference>
<dbReference type="PANTHER" id="PTHR10237">
    <property type="entry name" value="DEFORMED EPIDERMAL AUTOREGULATORY FACTOR 1 HOMOLOG SUPPRESSIN"/>
    <property type="match status" value="1"/>
</dbReference>
<protein>
    <recommendedName>
        <fullName evidence="6">MYND-type domain-containing protein</fullName>
    </recommendedName>
</protein>
<name>A0A1E7FA12_9STRA</name>
<keyword evidence="2 4" id="KW-0863">Zinc-finger</keyword>
<dbReference type="KEGG" id="fcy:FRACYDRAFT_239688"/>
<evidence type="ECO:0000256" key="2">
    <source>
        <dbReference type="ARBA" id="ARBA00022771"/>
    </source>
</evidence>
<evidence type="ECO:0000256" key="1">
    <source>
        <dbReference type="ARBA" id="ARBA00022723"/>
    </source>
</evidence>
<dbReference type="InParanoid" id="A0A1E7FA12"/>
<dbReference type="SUPFAM" id="SSF48452">
    <property type="entry name" value="TPR-like"/>
    <property type="match status" value="1"/>
</dbReference>
<dbReference type="Proteomes" id="UP000095751">
    <property type="component" value="Unassembled WGS sequence"/>
</dbReference>
<reference evidence="7 8" key="1">
    <citation type="submission" date="2016-09" db="EMBL/GenBank/DDBJ databases">
        <title>Extensive genetic diversity and differential bi-allelic expression allows diatom success in the polar Southern Ocean.</title>
        <authorList>
            <consortium name="DOE Joint Genome Institute"/>
            <person name="Mock T."/>
            <person name="Otillar R.P."/>
            <person name="Strauss J."/>
            <person name="Dupont C."/>
            <person name="Frickenhaus S."/>
            <person name="Maumus F."/>
            <person name="Mcmullan M."/>
            <person name="Sanges R."/>
            <person name="Schmutz J."/>
            <person name="Toseland A."/>
            <person name="Valas R."/>
            <person name="Veluchamy A."/>
            <person name="Ward B.J."/>
            <person name="Allen A."/>
            <person name="Barry K."/>
            <person name="Falciatore A."/>
            <person name="Ferrante M."/>
            <person name="Fortunato A.E."/>
            <person name="Gloeckner G."/>
            <person name="Gruber A."/>
            <person name="Hipkin R."/>
            <person name="Janech M."/>
            <person name="Kroth P."/>
            <person name="Leese F."/>
            <person name="Lindquist E."/>
            <person name="Lyon B.R."/>
            <person name="Martin J."/>
            <person name="Mayer C."/>
            <person name="Parker M."/>
            <person name="Quesneville H."/>
            <person name="Raymond J."/>
            <person name="Uhlig C."/>
            <person name="Valentin K.U."/>
            <person name="Worden A.Z."/>
            <person name="Armbrust E.V."/>
            <person name="Bowler C."/>
            <person name="Green B."/>
            <person name="Moulton V."/>
            <person name="Van Oosterhout C."/>
            <person name="Grigoriev I."/>
        </authorList>
    </citation>
    <scope>NUCLEOTIDE SEQUENCE [LARGE SCALE GENOMIC DNA]</scope>
    <source>
        <strain evidence="7 8">CCMP1102</strain>
    </source>
</reference>
<dbReference type="GO" id="GO:0000981">
    <property type="term" value="F:DNA-binding transcription factor activity, RNA polymerase II-specific"/>
    <property type="evidence" value="ECO:0007669"/>
    <property type="project" value="TreeGrafter"/>
</dbReference>
<keyword evidence="1" id="KW-0479">Metal-binding</keyword>
<evidence type="ECO:0000313" key="7">
    <source>
        <dbReference type="EMBL" id="OEU15008.1"/>
    </source>
</evidence>
<keyword evidence="3" id="KW-0862">Zinc</keyword>
<dbReference type="AlphaFoldDB" id="A0A1E7FA12"/>
<feature type="domain" description="MYND-type" evidence="6">
    <location>
        <begin position="235"/>
        <end position="277"/>
    </location>
</feature>
<feature type="compositionally biased region" description="Low complexity" evidence="5">
    <location>
        <begin position="348"/>
        <end position="358"/>
    </location>
</feature>
<dbReference type="GO" id="GO:0008270">
    <property type="term" value="F:zinc ion binding"/>
    <property type="evidence" value="ECO:0007669"/>
    <property type="project" value="UniProtKB-KW"/>
</dbReference>
<dbReference type="PROSITE" id="PS01360">
    <property type="entry name" value="ZF_MYND_1"/>
    <property type="match status" value="2"/>
</dbReference>
<organism evidence="7 8">
    <name type="scientific">Fragilariopsis cylindrus CCMP1102</name>
    <dbReference type="NCBI Taxonomy" id="635003"/>
    <lineage>
        <taxon>Eukaryota</taxon>
        <taxon>Sar</taxon>
        <taxon>Stramenopiles</taxon>
        <taxon>Ochrophyta</taxon>
        <taxon>Bacillariophyta</taxon>
        <taxon>Bacillariophyceae</taxon>
        <taxon>Bacillariophycidae</taxon>
        <taxon>Bacillariales</taxon>
        <taxon>Bacillariaceae</taxon>
        <taxon>Fragilariopsis</taxon>
    </lineage>
</organism>
<dbReference type="InterPro" id="IPR024119">
    <property type="entry name" value="TF_DEAF-1"/>
</dbReference>
<gene>
    <name evidence="7" type="ORF">FRACYDRAFT_239688</name>
</gene>
<feature type="region of interest" description="Disordered" evidence="5">
    <location>
        <begin position="343"/>
        <end position="364"/>
    </location>
</feature>
<evidence type="ECO:0000256" key="5">
    <source>
        <dbReference type="SAM" id="MobiDB-lite"/>
    </source>
</evidence>
<keyword evidence="8" id="KW-1185">Reference proteome</keyword>
<dbReference type="GO" id="GO:0005634">
    <property type="term" value="C:nucleus"/>
    <property type="evidence" value="ECO:0007669"/>
    <property type="project" value="TreeGrafter"/>
</dbReference>
<sequence>MEPPPPFPPPLLKYYYGYKPKIGRKLRVLLSRDSPKWHTAIVKSFVTSKNEWKKPSIVLEFFDNDEDDDDKKDGDVFSPGTYVEIQGLEKAHHHNGRCGIVLGQQQQIKQQKERRKKDSVSSSSSSSSLLRYQVQISSNKDIDHNIILSIKPQNLIHKSLNDSNDGCVTGGGFQRSVYQRISFEWIMGDDDDDDEEEEEEEEKIIIKDNEEEHNNMVVVENDDNNNKSIDDDDVCDYCGKSKELQVDKLKKCTRCNDAWYCRRECQSKDWSNHKSYCNDVVSELKSKSKKSSISSSFQKGDHILIHGLVIDKSLSSERNGLYGMTMDSVPKCNDNQYQVRIAVRSDNNDSNDNNGNKNSTEREECELVAPDTEIIFVPKKNMKFVETNISPPILPMPMNEVIELTVATLGLDDPIFLKKVREKRKSQLNSGFLEHTLVRLMTNGDPIALGKFLLEADMLYIILEFGQTLFNLLLGPSCTLDTKMMIFCVSRYCEKIGLNTKTISDMPKQLYLYESWTISLATTIARDILLNPSHEVWPQALEWIQVSIELSESSISRSDLSGNIPLAEMKTNIACNYWELIKTHVKVGNFGKSMELFQEKTDVLKNMSGLDADWRVIFAYLGEWTTGTSKQFLLEDQKQRFRHDTKMLQRYLFTNFRIIDNGTNATQNDLDRCYTNCPIHYPRFPFLLPVSQKILDRIQNKDVRDTYERMMDGNFTVDWKEKAESLHLHFSASSGPLRSEVVLSEMHIMPNLLLAAYAGITCPPGPPGTKFQEGLTVAVGSEGSFKKFLAEEVQYKMAYRLTHIFLSRYASCLKIVDPKEVWQHFIEHYIEHKKWKDGYDAQIMLASLVMAENDTDSVTSKYVACIRAGESLEAMGKYQDAGSVYYEASKYFEPGPDFNKVNLVHNAGLAYKRNMQYELAEKYYVEALHYQSHVSKSADRWNYNHENCECIITSMIYNYQNWSAQDAGLDDDNKINRAFLPFVCLLYVSGFADKATGSKSHDEVIHYGPPISPVILKPRYRKKQFSKEALFKALDTKNVEDFRSFMKNITLPACESITIEGQAYNGGNKQQLKEAARNQLLENSTLENASTIVQNLCVQCKKILPNMLQCPCKTVSYCGKECQVKHWRNGHKKLCPLQ</sequence>
<dbReference type="SUPFAM" id="SSF144232">
    <property type="entry name" value="HIT/MYND zinc finger-like"/>
    <property type="match status" value="2"/>
</dbReference>
<proteinExistence type="predicted"/>
<dbReference type="Pfam" id="PF01753">
    <property type="entry name" value="zf-MYND"/>
    <property type="match status" value="2"/>
</dbReference>
<dbReference type="InterPro" id="IPR002893">
    <property type="entry name" value="Znf_MYND"/>
</dbReference>
<evidence type="ECO:0000313" key="8">
    <source>
        <dbReference type="Proteomes" id="UP000095751"/>
    </source>
</evidence>
<evidence type="ECO:0000259" key="6">
    <source>
        <dbReference type="PROSITE" id="PS50865"/>
    </source>
</evidence>
<dbReference type="OrthoDB" id="206371at2759"/>
<dbReference type="EMBL" id="KV784359">
    <property type="protein sequence ID" value="OEU15008.1"/>
    <property type="molecule type" value="Genomic_DNA"/>
</dbReference>
<dbReference type="Gene3D" id="6.10.140.2220">
    <property type="match status" value="2"/>
</dbReference>
<accession>A0A1E7FA12</accession>
<feature type="domain" description="MYND-type" evidence="6">
    <location>
        <begin position="1097"/>
        <end position="1135"/>
    </location>
</feature>
<evidence type="ECO:0000256" key="3">
    <source>
        <dbReference type="ARBA" id="ARBA00022833"/>
    </source>
</evidence>
<dbReference type="PANTHER" id="PTHR10237:SF14">
    <property type="entry name" value="MYND-TYPE DOMAIN-CONTAINING PROTEIN"/>
    <property type="match status" value="1"/>
</dbReference>
<evidence type="ECO:0000256" key="4">
    <source>
        <dbReference type="PROSITE-ProRule" id="PRU00134"/>
    </source>
</evidence>
<dbReference type="PROSITE" id="PS50865">
    <property type="entry name" value="ZF_MYND_2"/>
    <property type="match status" value="2"/>
</dbReference>